<comment type="subunit">
    <text evidence="5">Heterodimer of a large and a small subunit.</text>
</comment>
<reference evidence="19" key="1">
    <citation type="journal article" date="2011" name="Stand. Genomic Sci.">
        <title>Genome sequence of the filamentous, gliding Thiothrix nivea neotype strain (JP2(T)).</title>
        <authorList>
            <person name="Lapidus A."/>
            <person name="Nolan M."/>
            <person name="Lucas S."/>
            <person name="Glavina Del Rio T."/>
            <person name="Tice H."/>
            <person name="Cheng J.F."/>
            <person name="Tapia R."/>
            <person name="Han C."/>
            <person name="Goodwin L."/>
            <person name="Pitluck S."/>
            <person name="Liolios K."/>
            <person name="Pagani I."/>
            <person name="Ivanova N."/>
            <person name="Huntemann M."/>
            <person name="Mavromatis K."/>
            <person name="Mikhailova N."/>
            <person name="Pati A."/>
            <person name="Chen A."/>
            <person name="Palaniappan K."/>
            <person name="Land M."/>
            <person name="Brambilla E.M."/>
            <person name="Rohde M."/>
            <person name="Abt B."/>
            <person name="Verbarg S."/>
            <person name="Goker M."/>
            <person name="Bristow J."/>
            <person name="Eisen J.A."/>
            <person name="Markowitz V."/>
            <person name="Hugenholtz P."/>
            <person name="Kyrpides N.C."/>
            <person name="Klenk H.P."/>
            <person name="Woyke T."/>
        </authorList>
    </citation>
    <scope>NUCLEOTIDE SEQUENCE [LARGE SCALE GENOMIC DNA]</scope>
    <source>
        <strain evidence="19">ATCC 35100 / DSM 5205 / JP2</strain>
    </source>
</reference>
<evidence type="ECO:0000256" key="12">
    <source>
        <dbReference type="ARBA" id="ARBA00023014"/>
    </source>
</evidence>
<evidence type="ECO:0000259" key="16">
    <source>
        <dbReference type="Pfam" id="PF01058"/>
    </source>
</evidence>
<dbReference type="InterPro" id="IPR006137">
    <property type="entry name" value="NADH_UbQ_OxRdtase-like_20kDa"/>
</dbReference>
<feature type="binding site" evidence="15">
    <location>
        <position position="303"/>
    </location>
    <ligand>
        <name>[3Fe-4S] cluster</name>
        <dbReference type="ChEBI" id="CHEBI:21137"/>
    </ligand>
</feature>
<comment type="subcellular location">
    <subcellularLocation>
        <location evidence="3">Cell envelope</location>
    </subcellularLocation>
</comment>
<dbReference type="InterPro" id="IPR019546">
    <property type="entry name" value="TAT_signal_bac_arc"/>
</dbReference>
<dbReference type="InterPro" id="IPR001821">
    <property type="entry name" value="NiFe_hydrogenase_ssu"/>
</dbReference>
<dbReference type="PROSITE" id="PS51318">
    <property type="entry name" value="TAT"/>
    <property type="match status" value="1"/>
</dbReference>
<dbReference type="NCBIfam" id="TIGR00391">
    <property type="entry name" value="hydA"/>
    <property type="match status" value="1"/>
</dbReference>
<dbReference type="GO" id="GO:0009061">
    <property type="term" value="P:anaerobic respiration"/>
    <property type="evidence" value="ECO:0007669"/>
    <property type="project" value="TreeGrafter"/>
</dbReference>
<keyword evidence="8 15" id="KW-0479">Metal-binding</keyword>
<evidence type="ECO:0000256" key="3">
    <source>
        <dbReference type="ARBA" id="ARBA00004196"/>
    </source>
</evidence>
<evidence type="ECO:0000256" key="7">
    <source>
        <dbReference type="ARBA" id="ARBA00022485"/>
    </source>
</evidence>
<dbReference type="InterPro" id="IPR006311">
    <property type="entry name" value="TAT_signal"/>
</dbReference>
<dbReference type="EMBL" id="JH651384">
    <property type="protein sequence ID" value="EIJ32935.1"/>
    <property type="molecule type" value="Genomic_DNA"/>
</dbReference>
<feature type="binding site" evidence="15">
    <location>
        <position position="266"/>
    </location>
    <ligand>
        <name>[4Fe-4S] cluster</name>
        <dbReference type="ChEBI" id="CHEBI:49883"/>
        <label>2</label>
    </ligand>
</feature>
<gene>
    <name evidence="18" type="ORF">Thini_0276</name>
</gene>
<evidence type="ECO:0000256" key="15">
    <source>
        <dbReference type="PIRSR" id="PIRSR000310-1"/>
    </source>
</evidence>
<dbReference type="Pfam" id="PF14720">
    <property type="entry name" value="NiFe_hyd_SSU_C"/>
    <property type="match status" value="1"/>
</dbReference>
<feature type="binding site" evidence="15">
    <location>
        <position position="70"/>
    </location>
    <ligand>
        <name>[4Fe-4S] cluster</name>
        <dbReference type="ChEBI" id="CHEBI:49883"/>
        <label>1</label>
    </ligand>
</feature>
<dbReference type="EC" id="1.12.99.6" evidence="6"/>
<dbReference type="GO" id="GO:0051539">
    <property type="term" value="F:4 iron, 4 sulfur cluster binding"/>
    <property type="evidence" value="ECO:0007669"/>
    <property type="project" value="UniProtKB-KW"/>
</dbReference>
<dbReference type="GO" id="GO:0033748">
    <property type="term" value="F:hydrogenase (acceptor) activity"/>
    <property type="evidence" value="ECO:0007669"/>
    <property type="project" value="UniProtKB-EC"/>
</dbReference>
<dbReference type="PANTHER" id="PTHR30013:SF7">
    <property type="entry name" value="HYDROGENASE-2 SMALL CHAIN"/>
    <property type="match status" value="1"/>
</dbReference>
<feature type="binding site" evidence="15">
    <location>
        <position position="300"/>
    </location>
    <ligand>
        <name>[3Fe-4S] cluster</name>
        <dbReference type="ChEBI" id="CHEBI:21137"/>
    </ligand>
</feature>
<feature type="binding site" evidence="15">
    <location>
        <position position="272"/>
    </location>
    <ligand>
        <name>[4Fe-4S] cluster</name>
        <dbReference type="ChEBI" id="CHEBI:49883"/>
        <label>2</label>
    </ligand>
</feature>
<accession>A0A656HD27</accession>
<evidence type="ECO:0000256" key="4">
    <source>
        <dbReference type="ARBA" id="ARBA00006605"/>
    </source>
</evidence>
<keyword evidence="19" id="KW-1185">Reference proteome</keyword>
<keyword evidence="11 15" id="KW-0408">Iron</keyword>
<keyword evidence="10" id="KW-0560">Oxidoreductase</keyword>
<evidence type="ECO:0000259" key="17">
    <source>
        <dbReference type="Pfam" id="PF14720"/>
    </source>
</evidence>
<feature type="binding site" evidence="15">
    <location>
        <position position="241"/>
    </location>
    <ligand>
        <name>[4Fe-4S] cluster</name>
        <dbReference type="ChEBI" id="CHEBI:49883"/>
        <label>2</label>
    </ligand>
</feature>
<evidence type="ECO:0000313" key="18">
    <source>
        <dbReference type="EMBL" id="EIJ32935.1"/>
    </source>
</evidence>
<feature type="binding site" evidence="15">
    <location>
        <position position="73"/>
    </location>
    <ligand>
        <name>[4Fe-4S] cluster</name>
        <dbReference type="ChEBI" id="CHEBI:49883"/>
        <label>1</label>
    </ligand>
</feature>
<dbReference type="SUPFAM" id="SSF56770">
    <property type="entry name" value="HydA/Nqo6-like"/>
    <property type="match status" value="1"/>
</dbReference>
<dbReference type="InterPro" id="IPR037024">
    <property type="entry name" value="NiFe_Hase_small_N_sf"/>
</dbReference>
<dbReference type="Gene3D" id="4.10.480.10">
    <property type="entry name" value="Cytochrome-c3 hydrogenase, C-terminal domain"/>
    <property type="match status" value="1"/>
</dbReference>
<name>A0A656HD27_THINJ</name>
<proteinExistence type="inferred from homology"/>
<keyword evidence="7 15" id="KW-0004">4Fe-4S</keyword>
<evidence type="ECO:0000256" key="2">
    <source>
        <dbReference type="ARBA" id="ARBA00001966"/>
    </source>
</evidence>
<dbReference type="InterPro" id="IPR037148">
    <property type="entry name" value="NiFe-Hase_small_C_sf"/>
</dbReference>
<dbReference type="GO" id="GO:0030313">
    <property type="term" value="C:cell envelope"/>
    <property type="evidence" value="ECO:0007669"/>
    <property type="project" value="UniProtKB-SubCell"/>
</dbReference>
<dbReference type="GO" id="GO:0051538">
    <property type="term" value="F:3 iron, 4 sulfur cluster binding"/>
    <property type="evidence" value="ECO:0007669"/>
    <property type="project" value="UniProtKB-KW"/>
</dbReference>
<dbReference type="Proteomes" id="UP000005317">
    <property type="component" value="Unassembled WGS sequence"/>
</dbReference>
<dbReference type="PRINTS" id="PR00614">
    <property type="entry name" value="NIHGNASESMLL"/>
</dbReference>
<evidence type="ECO:0000256" key="14">
    <source>
        <dbReference type="ARBA" id="ARBA00048757"/>
    </source>
</evidence>
<keyword evidence="13 15" id="KW-0003">3Fe-4S</keyword>
<feature type="binding site" evidence="15">
    <location>
        <position position="167"/>
    </location>
    <ligand>
        <name>[4Fe-4S] cluster</name>
        <dbReference type="ChEBI" id="CHEBI:49883"/>
        <label>1</label>
    </ligand>
</feature>
<dbReference type="GO" id="GO:0016020">
    <property type="term" value="C:membrane"/>
    <property type="evidence" value="ECO:0007669"/>
    <property type="project" value="TreeGrafter"/>
</dbReference>
<dbReference type="Pfam" id="PF01058">
    <property type="entry name" value="Oxidored_q6"/>
    <property type="match status" value="1"/>
</dbReference>
<dbReference type="PANTHER" id="PTHR30013">
    <property type="entry name" value="NIFE / NIFESE HYDROGENASE SMALL SUBUNIT FAMILY MEMBER"/>
    <property type="match status" value="1"/>
</dbReference>
<dbReference type="GO" id="GO:0008901">
    <property type="term" value="F:ferredoxin hydrogenase activity"/>
    <property type="evidence" value="ECO:0007669"/>
    <property type="project" value="InterPro"/>
</dbReference>
<protein>
    <recommendedName>
        <fullName evidence="6">hydrogenase (acceptor)</fullName>
        <ecNumber evidence="6">1.12.99.6</ecNumber>
    </recommendedName>
</protein>
<evidence type="ECO:0000256" key="9">
    <source>
        <dbReference type="ARBA" id="ARBA00022729"/>
    </source>
</evidence>
<comment type="similarity">
    <text evidence="4">Belongs to the [NiFe]/[NiFeSe] hydrogenase small subunit family.</text>
</comment>
<keyword evidence="9" id="KW-0732">Signal</keyword>
<dbReference type="AlphaFoldDB" id="A0A656HD27"/>
<evidence type="ECO:0000256" key="10">
    <source>
        <dbReference type="ARBA" id="ARBA00023002"/>
    </source>
</evidence>
<dbReference type="NCBIfam" id="TIGR01409">
    <property type="entry name" value="TAT_signal_seq"/>
    <property type="match status" value="1"/>
</dbReference>
<evidence type="ECO:0000256" key="5">
    <source>
        <dbReference type="ARBA" id="ARBA00011771"/>
    </source>
</evidence>
<dbReference type="Gene3D" id="3.40.50.700">
    <property type="entry name" value="NADH:ubiquinone oxidoreductase-like, 20kDa subunit"/>
    <property type="match status" value="1"/>
</dbReference>
<sequence length="372" mass="39283" precursor="true">MRMKQHDEVPRHPTVGEQLRSQGISRRGFLKFCTLLASSMALAPAMVPKIAAALEQAKRPSVIWLSFQECTGCTESLTRSHSPSIEGLIFDAISLDYHHTLQAASGYGAEAAREEAIKENYGKYVLVVDGSIPLDNPGFSTIAGISNVDMLREAAAGAAAIVAVGTCAAFGGLPKANPNPTGAASVADIIKDKPIINVSGCPPIPVVITGVLAHFLTFGLPELDSLGRPKAFYGQNIHDRCYRRPFYERGLFAETFDDKGAKAGWCLYKLGCKGPVTYNACATTKWNEGTSFPIQSGHGCIGCSEPDFWDFGGLYQALSVPSGASGKTVVYAAAAGIAAGVAVAAVNKKTKADAAGLHKTVTVEELNQESQS</sequence>
<feature type="domain" description="NADH:ubiquinone oxidoreductase-like 20kDa subunit" evidence="16">
    <location>
        <begin position="70"/>
        <end position="214"/>
    </location>
</feature>
<organism evidence="18 19">
    <name type="scientific">Thiothrix nivea (strain ATCC 35100 / DSM 5205 / JP2)</name>
    <dbReference type="NCBI Taxonomy" id="870187"/>
    <lineage>
        <taxon>Bacteria</taxon>
        <taxon>Pseudomonadati</taxon>
        <taxon>Pseudomonadota</taxon>
        <taxon>Gammaproteobacteria</taxon>
        <taxon>Thiotrichales</taxon>
        <taxon>Thiotrichaceae</taxon>
        <taxon>Thiothrix</taxon>
    </lineage>
</organism>
<evidence type="ECO:0000256" key="13">
    <source>
        <dbReference type="ARBA" id="ARBA00023291"/>
    </source>
</evidence>
<evidence type="ECO:0000256" key="8">
    <source>
        <dbReference type="ARBA" id="ARBA00022723"/>
    </source>
</evidence>
<dbReference type="GO" id="GO:0009375">
    <property type="term" value="C:ferredoxin hydrogenase complex"/>
    <property type="evidence" value="ECO:0007669"/>
    <property type="project" value="InterPro"/>
</dbReference>
<feature type="binding site" evidence="15">
    <location>
        <position position="201"/>
    </location>
    <ligand>
        <name>[4Fe-4S] cluster</name>
        <dbReference type="ChEBI" id="CHEBI:49883"/>
        <label>1</label>
    </ligand>
</feature>
<comment type="cofactor">
    <cofactor evidence="2">
        <name>[4Fe-4S] cluster</name>
        <dbReference type="ChEBI" id="CHEBI:49883"/>
    </cofactor>
</comment>
<evidence type="ECO:0000256" key="11">
    <source>
        <dbReference type="ARBA" id="ARBA00023004"/>
    </source>
</evidence>
<evidence type="ECO:0000256" key="1">
    <source>
        <dbReference type="ARBA" id="ARBA00001927"/>
    </source>
</evidence>
<dbReference type="InterPro" id="IPR027394">
    <property type="entry name" value="Cytochrome-c3_hydrogenase_C"/>
</dbReference>
<evidence type="ECO:0000256" key="6">
    <source>
        <dbReference type="ARBA" id="ARBA00012082"/>
    </source>
</evidence>
<evidence type="ECO:0000313" key="19">
    <source>
        <dbReference type="Proteomes" id="UP000005317"/>
    </source>
</evidence>
<feature type="domain" description="Cytochrome-c3 hydrogenase C-terminal" evidence="17">
    <location>
        <begin position="233"/>
        <end position="310"/>
    </location>
</feature>
<comment type="cofactor">
    <cofactor evidence="1">
        <name>[3Fe-4S] cluster</name>
        <dbReference type="ChEBI" id="CHEBI:21137"/>
    </cofactor>
</comment>
<dbReference type="GO" id="GO:0046872">
    <property type="term" value="F:metal ion binding"/>
    <property type="evidence" value="ECO:0007669"/>
    <property type="project" value="UniProtKB-KW"/>
</dbReference>
<dbReference type="PIRSF" id="PIRSF000310">
    <property type="entry name" value="NiFe_hyd_ssu"/>
    <property type="match status" value="1"/>
</dbReference>
<feature type="binding site" evidence="15">
    <location>
        <position position="238"/>
    </location>
    <ligand>
        <name>[4Fe-4S] cluster</name>
        <dbReference type="ChEBI" id="CHEBI:49883"/>
        <label>2</label>
    </ligand>
</feature>
<dbReference type="GO" id="GO:0009055">
    <property type="term" value="F:electron transfer activity"/>
    <property type="evidence" value="ECO:0007669"/>
    <property type="project" value="TreeGrafter"/>
</dbReference>
<comment type="catalytic activity">
    <reaction evidence="14">
        <text>H2 + A = AH2</text>
        <dbReference type="Rhea" id="RHEA:12116"/>
        <dbReference type="ChEBI" id="CHEBI:13193"/>
        <dbReference type="ChEBI" id="CHEBI:17499"/>
        <dbReference type="ChEBI" id="CHEBI:18276"/>
        <dbReference type="EC" id="1.12.99.6"/>
    </reaction>
</comment>
<dbReference type="GO" id="GO:0044569">
    <property type="term" value="C:[Ni-Fe] hydrogenase complex"/>
    <property type="evidence" value="ECO:0007669"/>
    <property type="project" value="TreeGrafter"/>
</dbReference>
<feature type="binding site" evidence="15">
    <location>
        <position position="281"/>
    </location>
    <ligand>
        <name>[3Fe-4S] cluster</name>
        <dbReference type="ChEBI" id="CHEBI:21137"/>
    </ligand>
</feature>
<keyword evidence="12 15" id="KW-0411">Iron-sulfur</keyword>